<proteinExistence type="predicted"/>
<dbReference type="KEGG" id="nsl:BOX37_08175"/>
<protein>
    <submittedName>
        <fullName evidence="2">Uncharacterized protein</fullName>
    </submittedName>
</protein>
<accession>A0A1J0VPI6</accession>
<dbReference type="Proteomes" id="UP000183810">
    <property type="component" value="Chromosome"/>
</dbReference>
<sequence length="163" mass="18548">MHRASHALPLRHGHDLFSRRTRVPTTRCLYGKRRYFTRLDAELVLACLDRRDPARRETRCYKCPACHGWHLTSQTLEQYAAEHSAPEPASGSARPPTTLDLPYPRGPVPTPAEVADRLGLLRTVPVAPQQNSAPNGLRTLLRRAWRHVTHTLHRPSTTTEELR</sequence>
<name>A0A1J0VPI6_9NOCA</name>
<dbReference type="EMBL" id="CP018082">
    <property type="protein sequence ID" value="APE33949.1"/>
    <property type="molecule type" value="Genomic_DNA"/>
</dbReference>
<feature type="region of interest" description="Disordered" evidence="1">
    <location>
        <begin position="80"/>
        <end position="100"/>
    </location>
</feature>
<gene>
    <name evidence="2" type="ORF">BOX37_08175</name>
</gene>
<dbReference type="AlphaFoldDB" id="A0A1J0VPI6"/>
<evidence type="ECO:0000256" key="1">
    <source>
        <dbReference type="SAM" id="MobiDB-lite"/>
    </source>
</evidence>
<organism evidence="2 3">
    <name type="scientific">Nocardia mangyaensis</name>
    <dbReference type="NCBI Taxonomy" id="2213200"/>
    <lineage>
        <taxon>Bacteria</taxon>
        <taxon>Bacillati</taxon>
        <taxon>Actinomycetota</taxon>
        <taxon>Actinomycetes</taxon>
        <taxon>Mycobacteriales</taxon>
        <taxon>Nocardiaceae</taxon>
        <taxon>Nocardia</taxon>
    </lineage>
</organism>
<reference evidence="2" key="1">
    <citation type="submission" date="2016-11" db="EMBL/GenBank/DDBJ databases">
        <authorList>
            <person name="Jaros S."/>
            <person name="Januszkiewicz K."/>
            <person name="Wedrychowicz H."/>
        </authorList>
    </citation>
    <scope>NUCLEOTIDE SEQUENCE [LARGE SCALE GENOMIC DNA]</scope>
    <source>
        <strain evidence="2">Y48</strain>
    </source>
</reference>
<evidence type="ECO:0000313" key="3">
    <source>
        <dbReference type="Proteomes" id="UP000183810"/>
    </source>
</evidence>
<evidence type="ECO:0000313" key="2">
    <source>
        <dbReference type="EMBL" id="APE33949.1"/>
    </source>
</evidence>
<keyword evidence="3" id="KW-1185">Reference proteome</keyword>